<evidence type="ECO:0000256" key="11">
    <source>
        <dbReference type="ARBA" id="ARBA00022989"/>
    </source>
</evidence>
<dbReference type="InterPro" id="IPR050398">
    <property type="entry name" value="HssS/ArlS-like"/>
</dbReference>
<dbReference type="GO" id="GO:0005524">
    <property type="term" value="F:ATP binding"/>
    <property type="evidence" value="ECO:0007669"/>
    <property type="project" value="UniProtKB-KW"/>
</dbReference>
<evidence type="ECO:0000256" key="8">
    <source>
        <dbReference type="ARBA" id="ARBA00022741"/>
    </source>
</evidence>
<evidence type="ECO:0000256" key="3">
    <source>
        <dbReference type="ARBA" id="ARBA00012438"/>
    </source>
</evidence>
<evidence type="ECO:0000256" key="1">
    <source>
        <dbReference type="ARBA" id="ARBA00000085"/>
    </source>
</evidence>
<dbReference type="CDD" id="cd06225">
    <property type="entry name" value="HAMP"/>
    <property type="match status" value="1"/>
</dbReference>
<dbReference type="Pfam" id="PF00672">
    <property type="entry name" value="HAMP"/>
    <property type="match status" value="1"/>
</dbReference>
<keyword evidence="7 14" id="KW-0812">Transmembrane</keyword>
<evidence type="ECO:0000256" key="14">
    <source>
        <dbReference type="SAM" id="Phobius"/>
    </source>
</evidence>
<evidence type="ECO:0000256" key="6">
    <source>
        <dbReference type="ARBA" id="ARBA00022679"/>
    </source>
</evidence>
<evidence type="ECO:0000256" key="7">
    <source>
        <dbReference type="ARBA" id="ARBA00022692"/>
    </source>
</evidence>
<dbReference type="SUPFAM" id="SSF55874">
    <property type="entry name" value="ATPase domain of HSP90 chaperone/DNA topoisomerase II/histidine kinase"/>
    <property type="match status" value="1"/>
</dbReference>
<dbReference type="Gene3D" id="3.30.565.10">
    <property type="entry name" value="Histidine kinase-like ATPase, C-terminal domain"/>
    <property type="match status" value="1"/>
</dbReference>
<feature type="transmembrane region" description="Helical" evidence="14">
    <location>
        <begin position="12"/>
        <end position="34"/>
    </location>
</feature>
<dbReference type="SUPFAM" id="SSF47384">
    <property type="entry name" value="Homodimeric domain of signal transducing histidine kinase"/>
    <property type="match status" value="1"/>
</dbReference>
<protein>
    <recommendedName>
        <fullName evidence="3">histidine kinase</fullName>
        <ecNumber evidence="3">2.7.13.3</ecNumber>
    </recommendedName>
</protein>
<gene>
    <name evidence="17" type="ORF">UW68_C0048G0004</name>
</gene>
<keyword evidence="5" id="KW-0597">Phosphoprotein</keyword>
<evidence type="ECO:0000259" key="16">
    <source>
        <dbReference type="PROSITE" id="PS50885"/>
    </source>
</evidence>
<dbReference type="PROSITE" id="PS50109">
    <property type="entry name" value="HIS_KIN"/>
    <property type="match status" value="1"/>
</dbReference>
<dbReference type="PROSITE" id="PS50885">
    <property type="entry name" value="HAMP"/>
    <property type="match status" value="1"/>
</dbReference>
<dbReference type="InterPro" id="IPR005467">
    <property type="entry name" value="His_kinase_dom"/>
</dbReference>
<feature type="domain" description="HAMP" evidence="16">
    <location>
        <begin position="199"/>
        <end position="253"/>
    </location>
</feature>
<evidence type="ECO:0000256" key="9">
    <source>
        <dbReference type="ARBA" id="ARBA00022777"/>
    </source>
</evidence>
<comment type="caution">
    <text evidence="17">The sequence shown here is derived from an EMBL/GenBank/DDBJ whole genome shotgun (WGS) entry which is preliminary data.</text>
</comment>
<keyword evidence="9 17" id="KW-0418">Kinase</keyword>
<dbReference type="PANTHER" id="PTHR45528:SF1">
    <property type="entry name" value="SENSOR HISTIDINE KINASE CPXA"/>
    <property type="match status" value="1"/>
</dbReference>
<evidence type="ECO:0000256" key="10">
    <source>
        <dbReference type="ARBA" id="ARBA00022840"/>
    </source>
</evidence>
<dbReference type="PANTHER" id="PTHR45528">
    <property type="entry name" value="SENSOR HISTIDINE KINASE CPXA"/>
    <property type="match status" value="1"/>
</dbReference>
<evidence type="ECO:0000313" key="18">
    <source>
        <dbReference type="Proteomes" id="UP000034835"/>
    </source>
</evidence>
<evidence type="ECO:0000256" key="4">
    <source>
        <dbReference type="ARBA" id="ARBA00022475"/>
    </source>
</evidence>
<dbReference type="SMART" id="SM00388">
    <property type="entry name" value="HisKA"/>
    <property type="match status" value="1"/>
</dbReference>
<evidence type="ECO:0000256" key="13">
    <source>
        <dbReference type="ARBA" id="ARBA00023136"/>
    </source>
</evidence>
<evidence type="ECO:0000313" key="17">
    <source>
        <dbReference type="EMBL" id="KKT72105.1"/>
    </source>
</evidence>
<dbReference type="Proteomes" id="UP000034835">
    <property type="component" value="Unassembled WGS sequence"/>
</dbReference>
<dbReference type="GO" id="GO:0000155">
    <property type="term" value="F:phosphorelay sensor kinase activity"/>
    <property type="evidence" value="ECO:0007669"/>
    <property type="project" value="InterPro"/>
</dbReference>
<keyword evidence="4" id="KW-1003">Cell membrane</keyword>
<comment type="catalytic activity">
    <reaction evidence="1">
        <text>ATP + protein L-histidine = ADP + protein N-phospho-L-histidine.</text>
        <dbReference type="EC" id="2.7.13.3"/>
    </reaction>
</comment>
<dbReference type="SMART" id="SM00387">
    <property type="entry name" value="HATPase_c"/>
    <property type="match status" value="1"/>
</dbReference>
<dbReference type="Gene3D" id="6.10.340.10">
    <property type="match status" value="1"/>
</dbReference>
<keyword evidence="6" id="KW-0808">Transferase</keyword>
<name>A0A0G1JL74_9BACT</name>
<evidence type="ECO:0000259" key="15">
    <source>
        <dbReference type="PROSITE" id="PS50109"/>
    </source>
</evidence>
<feature type="transmembrane region" description="Helical" evidence="14">
    <location>
        <begin position="171"/>
        <end position="193"/>
    </location>
</feature>
<evidence type="ECO:0000256" key="2">
    <source>
        <dbReference type="ARBA" id="ARBA00004651"/>
    </source>
</evidence>
<dbReference type="InterPro" id="IPR036097">
    <property type="entry name" value="HisK_dim/P_sf"/>
</dbReference>
<feature type="domain" description="Histidine kinase" evidence="15">
    <location>
        <begin position="261"/>
        <end position="471"/>
    </location>
</feature>
<evidence type="ECO:0000256" key="5">
    <source>
        <dbReference type="ARBA" id="ARBA00022553"/>
    </source>
</evidence>
<dbReference type="InterPro" id="IPR003660">
    <property type="entry name" value="HAMP_dom"/>
</dbReference>
<dbReference type="GO" id="GO:0005886">
    <property type="term" value="C:plasma membrane"/>
    <property type="evidence" value="ECO:0007669"/>
    <property type="project" value="UniProtKB-SubCell"/>
</dbReference>
<dbReference type="STRING" id="1618384.UW68_C0048G0004"/>
<reference evidence="17 18" key="1">
    <citation type="journal article" date="2015" name="Nature">
        <title>rRNA introns, odd ribosomes, and small enigmatic genomes across a large radiation of phyla.</title>
        <authorList>
            <person name="Brown C.T."/>
            <person name="Hug L.A."/>
            <person name="Thomas B.C."/>
            <person name="Sharon I."/>
            <person name="Castelle C.J."/>
            <person name="Singh A."/>
            <person name="Wilkins M.J."/>
            <person name="Williams K.H."/>
            <person name="Banfield J.F."/>
        </authorList>
    </citation>
    <scope>NUCLEOTIDE SEQUENCE [LARGE SCALE GENOMIC DNA]</scope>
</reference>
<keyword evidence="12" id="KW-0902">Two-component regulatory system</keyword>
<organism evidence="17 18">
    <name type="scientific">Candidatus Collierbacteria bacterium GW2011_GWB1_44_6</name>
    <dbReference type="NCBI Taxonomy" id="1618384"/>
    <lineage>
        <taxon>Bacteria</taxon>
        <taxon>Candidatus Collieribacteriota</taxon>
    </lineage>
</organism>
<comment type="subcellular location">
    <subcellularLocation>
        <location evidence="2">Cell membrane</location>
        <topology evidence="2">Multi-pass membrane protein</topology>
    </subcellularLocation>
</comment>
<dbReference type="InterPro" id="IPR003661">
    <property type="entry name" value="HisK_dim/P_dom"/>
</dbReference>
<accession>A0A0G1JL74</accession>
<dbReference type="EC" id="2.7.13.3" evidence="3"/>
<keyword evidence="10" id="KW-0067">ATP-binding</keyword>
<dbReference type="Pfam" id="PF00512">
    <property type="entry name" value="HisKA"/>
    <property type="match status" value="1"/>
</dbReference>
<sequence>MRRLTFRSRVAILFSLILAVSLIGSGVVFSLAYYSLNLVNIEKFLIRESSEVFEKHLIIDNQEIFFRKDSLGKTLSAYLRDEGLSSLVLDRSGNIIGSYGVYRGRLDANQGTTFVEPDQLDAVRGSNKPTFNLKKLYENRTYLEIIYPLLSNQEFSGYLILSTDVNMGNQMMVLSFSLLALILPVSLILGWLLTRWMVGKSFKPLEDILSHMSKVGVGNLSKRIKIRGNPKDEIVRLSESFNEMLERIEEGVEKQKEFVSNASHELKTPLARSILSLEVIEEDLKNKNIKKSLSSINQIKKELIGFGDLIHSLLTLANIQKSTITPTNIVSHTKKIIKELQEESTKNKSQISFNSETKKRFLIQKDHWKVVVTNLLVNALKHGHRNSKIIVRTGEVNHKGYLQVENLAEKIERGSLNKMVRRFYRSEKSKGSGGQGIGLAVVRDIVSHYKLEINIQSRHDQIFLVSIEGFDLVN</sequence>
<keyword evidence="11 14" id="KW-1133">Transmembrane helix</keyword>
<evidence type="ECO:0000256" key="12">
    <source>
        <dbReference type="ARBA" id="ARBA00023012"/>
    </source>
</evidence>
<dbReference type="CDD" id="cd00082">
    <property type="entry name" value="HisKA"/>
    <property type="match status" value="1"/>
</dbReference>
<dbReference type="AlphaFoldDB" id="A0A0G1JL74"/>
<dbReference type="SUPFAM" id="SSF158472">
    <property type="entry name" value="HAMP domain-like"/>
    <property type="match status" value="1"/>
</dbReference>
<dbReference type="EMBL" id="LCJG01000048">
    <property type="protein sequence ID" value="KKT72105.1"/>
    <property type="molecule type" value="Genomic_DNA"/>
</dbReference>
<dbReference type="Gene3D" id="1.10.287.130">
    <property type="match status" value="1"/>
</dbReference>
<proteinExistence type="predicted"/>
<dbReference type="SMART" id="SM00304">
    <property type="entry name" value="HAMP"/>
    <property type="match status" value="1"/>
</dbReference>
<dbReference type="InterPro" id="IPR036890">
    <property type="entry name" value="HATPase_C_sf"/>
</dbReference>
<keyword evidence="13 14" id="KW-0472">Membrane</keyword>
<keyword evidence="8" id="KW-0547">Nucleotide-binding</keyword>
<dbReference type="Pfam" id="PF02518">
    <property type="entry name" value="HATPase_c"/>
    <property type="match status" value="1"/>
</dbReference>
<dbReference type="InterPro" id="IPR003594">
    <property type="entry name" value="HATPase_dom"/>
</dbReference>